<dbReference type="InterPro" id="IPR003654">
    <property type="entry name" value="OAR_dom"/>
</dbReference>
<comment type="subunit">
    <text evidence="11">Binds DNA.</text>
</comment>
<evidence type="ECO:0000256" key="14">
    <source>
        <dbReference type="RuleBase" id="RU000682"/>
    </source>
</evidence>
<dbReference type="AlphaFoldDB" id="A0AAE0T5S0"/>
<keyword evidence="8" id="KW-0010">Activator</keyword>
<dbReference type="PANTHER" id="PTHR24329">
    <property type="entry name" value="HOMEOBOX PROTEIN ARISTALESS"/>
    <property type="match status" value="1"/>
</dbReference>
<evidence type="ECO:0000256" key="3">
    <source>
        <dbReference type="ARBA" id="ARBA00022473"/>
    </source>
</evidence>
<evidence type="ECO:0000259" key="16">
    <source>
        <dbReference type="PROSITE" id="PS50071"/>
    </source>
</evidence>
<accession>A0AAE0T5S0</accession>
<keyword evidence="7 13" id="KW-0371">Homeobox</keyword>
<sequence length="339" mass="38847">MTSSSDFIRLERVMLFDPYDTRLNSLNNKIPGQVCRDPESVPEQGLDVPRHVHQSHHSVDGILGYRRTNNLGKEHSMDSCKKLMTNEVQVAKSIGEASNDSFCERENKKDSADDCTGFCDDKKNGENSESNESVTKKENETEEGESEDSEEKKKKRRNRTTFTSFQLEEMERIFQKTHYPDVYAREQLALRCNLTEARVQVWFQNRRAKWRKRGRYDQYQTMRTMATGPTGYDVSLNQRHDPYAQLQHSPWTNGGHVPYSMPNNNCMVPQNTMPSFMGLAHYNHMTSYPVPPQSPPGLANVPSLDLRDDPEFRNSSIAALRLKAREHSVTMGLFGACAK</sequence>
<evidence type="ECO:0000313" key="19">
    <source>
        <dbReference type="Proteomes" id="UP001195483"/>
    </source>
</evidence>
<keyword evidence="4" id="KW-0597">Phosphoprotein</keyword>
<dbReference type="Pfam" id="PF03826">
    <property type="entry name" value="OAR"/>
    <property type="match status" value="1"/>
</dbReference>
<dbReference type="EMBL" id="JAEAOA010002245">
    <property type="protein sequence ID" value="KAK3604332.1"/>
    <property type="molecule type" value="Genomic_DNA"/>
</dbReference>
<keyword evidence="19" id="KW-1185">Reference proteome</keyword>
<evidence type="ECO:0000256" key="2">
    <source>
        <dbReference type="ARBA" id="ARBA00005733"/>
    </source>
</evidence>
<evidence type="ECO:0000313" key="18">
    <source>
        <dbReference type="EMBL" id="KAK3604332.1"/>
    </source>
</evidence>
<evidence type="ECO:0000256" key="10">
    <source>
        <dbReference type="ARBA" id="ARBA00023242"/>
    </source>
</evidence>
<dbReference type="InterPro" id="IPR001356">
    <property type="entry name" value="HD"/>
</dbReference>
<keyword evidence="6 13" id="KW-0238">DNA-binding</keyword>
<dbReference type="GO" id="GO:0048513">
    <property type="term" value="P:animal organ development"/>
    <property type="evidence" value="ECO:0007669"/>
    <property type="project" value="UniProtKB-ARBA"/>
</dbReference>
<dbReference type="Pfam" id="PF00046">
    <property type="entry name" value="Homeodomain"/>
    <property type="match status" value="1"/>
</dbReference>
<dbReference type="Proteomes" id="UP001195483">
    <property type="component" value="Unassembled WGS sequence"/>
</dbReference>
<name>A0AAE0T5S0_9BIVA</name>
<evidence type="ECO:0000256" key="8">
    <source>
        <dbReference type="ARBA" id="ARBA00023159"/>
    </source>
</evidence>
<feature type="compositionally biased region" description="Basic and acidic residues" evidence="15">
    <location>
        <begin position="102"/>
        <end position="112"/>
    </location>
</feature>
<evidence type="ECO:0000256" key="5">
    <source>
        <dbReference type="ARBA" id="ARBA00023015"/>
    </source>
</evidence>
<dbReference type="PROSITE" id="PS50071">
    <property type="entry name" value="HOMEOBOX_2"/>
    <property type="match status" value="1"/>
</dbReference>
<feature type="region of interest" description="Disordered" evidence="15">
    <location>
        <begin position="101"/>
        <end position="158"/>
    </location>
</feature>
<feature type="domain" description="Homeobox" evidence="16">
    <location>
        <begin position="153"/>
        <end position="213"/>
    </location>
</feature>
<evidence type="ECO:0000256" key="7">
    <source>
        <dbReference type="ARBA" id="ARBA00023155"/>
    </source>
</evidence>
<dbReference type="InterPro" id="IPR050649">
    <property type="entry name" value="Paired_Homeobox_TFs"/>
</dbReference>
<keyword evidence="10 13" id="KW-0539">Nucleus</keyword>
<proteinExistence type="inferred from homology"/>
<dbReference type="CDD" id="cd00086">
    <property type="entry name" value="homeodomain"/>
    <property type="match status" value="1"/>
</dbReference>
<dbReference type="SMART" id="SM00389">
    <property type="entry name" value="HOX"/>
    <property type="match status" value="1"/>
</dbReference>
<dbReference type="GO" id="GO:0000977">
    <property type="term" value="F:RNA polymerase II transcription regulatory region sequence-specific DNA binding"/>
    <property type="evidence" value="ECO:0007669"/>
    <property type="project" value="TreeGrafter"/>
</dbReference>
<dbReference type="GO" id="GO:0000981">
    <property type="term" value="F:DNA-binding transcription factor activity, RNA polymerase II-specific"/>
    <property type="evidence" value="ECO:0007669"/>
    <property type="project" value="InterPro"/>
</dbReference>
<evidence type="ECO:0000256" key="11">
    <source>
        <dbReference type="ARBA" id="ARBA00064179"/>
    </source>
</evidence>
<protein>
    <recommendedName>
        <fullName evidence="12">Homeobox protein aristaless-like 4</fullName>
    </recommendedName>
</protein>
<reference evidence="18" key="3">
    <citation type="submission" date="2023-05" db="EMBL/GenBank/DDBJ databases">
        <authorList>
            <person name="Smith C.H."/>
        </authorList>
    </citation>
    <scope>NUCLEOTIDE SEQUENCE</scope>
    <source>
        <strain evidence="18">CHS0354</strain>
        <tissue evidence="18">Mantle</tissue>
    </source>
</reference>
<evidence type="ECO:0000256" key="1">
    <source>
        <dbReference type="ARBA" id="ARBA00004123"/>
    </source>
</evidence>
<dbReference type="GO" id="GO:0005634">
    <property type="term" value="C:nucleus"/>
    <property type="evidence" value="ECO:0007669"/>
    <property type="project" value="UniProtKB-SubCell"/>
</dbReference>
<keyword evidence="5" id="KW-0805">Transcription regulation</keyword>
<dbReference type="FunFam" id="1.10.10.60:FF:000127">
    <property type="entry name" value="homeobox protein aristaless-like 4"/>
    <property type="match status" value="1"/>
</dbReference>
<reference evidence="18" key="2">
    <citation type="journal article" date="2021" name="Genome Biol. Evol.">
        <title>Developing a high-quality reference genome for a parasitic bivalve with doubly uniparental inheritance (Bivalvia: Unionida).</title>
        <authorList>
            <person name="Smith C.H."/>
        </authorList>
    </citation>
    <scope>NUCLEOTIDE SEQUENCE</scope>
    <source>
        <strain evidence="18">CHS0354</strain>
        <tissue evidence="18">Mantle</tissue>
    </source>
</reference>
<evidence type="ECO:0000256" key="6">
    <source>
        <dbReference type="ARBA" id="ARBA00023125"/>
    </source>
</evidence>
<dbReference type="PROSITE" id="PS50803">
    <property type="entry name" value="OAR"/>
    <property type="match status" value="1"/>
</dbReference>
<dbReference type="PANTHER" id="PTHR24329:SF543">
    <property type="entry name" value="FI01017P-RELATED"/>
    <property type="match status" value="1"/>
</dbReference>
<keyword evidence="3" id="KW-0217">Developmental protein</keyword>
<comment type="subcellular location">
    <subcellularLocation>
        <location evidence="1 13 14">Nucleus</location>
    </subcellularLocation>
</comment>
<comment type="caution">
    <text evidence="18">The sequence shown here is derived from an EMBL/GenBank/DDBJ whole genome shotgun (WGS) entry which is preliminary data.</text>
</comment>
<organism evidence="18 19">
    <name type="scientific">Potamilus streckersoni</name>
    <dbReference type="NCBI Taxonomy" id="2493646"/>
    <lineage>
        <taxon>Eukaryota</taxon>
        <taxon>Metazoa</taxon>
        <taxon>Spiralia</taxon>
        <taxon>Lophotrochozoa</taxon>
        <taxon>Mollusca</taxon>
        <taxon>Bivalvia</taxon>
        <taxon>Autobranchia</taxon>
        <taxon>Heteroconchia</taxon>
        <taxon>Palaeoheterodonta</taxon>
        <taxon>Unionida</taxon>
        <taxon>Unionoidea</taxon>
        <taxon>Unionidae</taxon>
        <taxon>Ambleminae</taxon>
        <taxon>Lampsilini</taxon>
        <taxon>Potamilus</taxon>
    </lineage>
</organism>
<feature type="compositionally biased region" description="Acidic residues" evidence="15">
    <location>
        <begin position="140"/>
        <end position="149"/>
    </location>
</feature>
<evidence type="ECO:0000256" key="9">
    <source>
        <dbReference type="ARBA" id="ARBA00023163"/>
    </source>
</evidence>
<evidence type="ECO:0000256" key="13">
    <source>
        <dbReference type="PROSITE-ProRule" id="PRU00108"/>
    </source>
</evidence>
<comment type="similarity">
    <text evidence="2">Belongs to the paired homeobox family.</text>
</comment>
<evidence type="ECO:0000256" key="12">
    <source>
        <dbReference type="ARBA" id="ARBA00074894"/>
    </source>
</evidence>
<dbReference type="Gene3D" id="1.10.10.60">
    <property type="entry name" value="Homeodomain-like"/>
    <property type="match status" value="1"/>
</dbReference>
<dbReference type="InterPro" id="IPR017970">
    <property type="entry name" value="Homeobox_CS"/>
</dbReference>
<reference evidence="18" key="1">
    <citation type="journal article" date="2021" name="Genome Biol. Evol.">
        <title>A High-Quality Reference Genome for a Parasitic Bivalve with Doubly Uniparental Inheritance (Bivalvia: Unionida).</title>
        <authorList>
            <person name="Smith C.H."/>
        </authorList>
    </citation>
    <scope>NUCLEOTIDE SEQUENCE</scope>
    <source>
        <strain evidence="18">CHS0354</strain>
    </source>
</reference>
<gene>
    <name evidence="18" type="ORF">CHS0354_038671</name>
</gene>
<evidence type="ECO:0000256" key="15">
    <source>
        <dbReference type="SAM" id="MobiDB-lite"/>
    </source>
</evidence>
<feature type="DNA-binding region" description="Homeobox" evidence="13">
    <location>
        <begin position="155"/>
        <end position="214"/>
    </location>
</feature>
<keyword evidence="9" id="KW-0804">Transcription</keyword>
<dbReference type="InterPro" id="IPR009057">
    <property type="entry name" value="Homeodomain-like_sf"/>
</dbReference>
<evidence type="ECO:0000256" key="4">
    <source>
        <dbReference type="ARBA" id="ARBA00022553"/>
    </source>
</evidence>
<evidence type="ECO:0000259" key="17">
    <source>
        <dbReference type="PROSITE" id="PS50803"/>
    </source>
</evidence>
<dbReference type="PROSITE" id="PS00027">
    <property type="entry name" value="HOMEOBOX_1"/>
    <property type="match status" value="1"/>
</dbReference>
<dbReference type="SUPFAM" id="SSF46689">
    <property type="entry name" value="Homeodomain-like"/>
    <property type="match status" value="1"/>
</dbReference>
<feature type="domain" description="OAR" evidence="17">
    <location>
        <begin position="315"/>
        <end position="328"/>
    </location>
</feature>